<dbReference type="EMBL" id="SLVX01000006">
    <property type="protein sequence ID" value="TCN45582.1"/>
    <property type="molecule type" value="Genomic_DNA"/>
</dbReference>
<dbReference type="InterPro" id="IPR001347">
    <property type="entry name" value="SIS_dom"/>
</dbReference>
<dbReference type="InterPro" id="IPR047640">
    <property type="entry name" value="RpiR-like"/>
</dbReference>
<evidence type="ECO:0000313" key="2">
    <source>
        <dbReference type="EMBL" id="TCN45582.1"/>
    </source>
</evidence>
<name>A0A4R2CZ18_SHIGR</name>
<evidence type="ECO:0000313" key="3">
    <source>
        <dbReference type="Proteomes" id="UP000295351"/>
    </source>
</evidence>
<feature type="domain" description="HTH rpiR-type" evidence="1">
    <location>
        <begin position="10"/>
        <end position="86"/>
    </location>
</feature>
<dbReference type="Gene3D" id="1.10.10.10">
    <property type="entry name" value="Winged helix-like DNA-binding domain superfamily/Winged helix DNA-binding domain"/>
    <property type="match status" value="1"/>
</dbReference>
<dbReference type="Pfam" id="PF01418">
    <property type="entry name" value="HTH_6"/>
    <property type="match status" value="1"/>
</dbReference>
<dbReference type="SUPFAM" id="SSF46689">
    <property type="entry name" value="Homeodomain-like"/>
    <property type="match status" value="1"/>
</dbReference>
<proteinExistence type="predicted"/>
<dbReference type="InterPro" id="IPR000281">
    <property type="entry name" value="HTH_RpiR"/>
</dbReference>
<dbReference type="InterPro" id="IPR036388">
    <property type="entry name" value="WH-like_DNA-bd_sf"/>
</dbReference>
<sequence length="294" mass="32564">MRNENWMDNSSVRQRLTAALTEASASGKALANFMLANISSLPFETSRSVADKVGVSELTVGRFCRSIGYDGLKDLKERLKDDISDSPWLIGDRLRDLQQKSSTDAALARSLELAVASVVRVYEHAHTEAWNRAAKRIAEADRVFVAGFQTERGLAEAFVHMLRYLRDEVQLVDIAGGNFAEVLLTDPAGCTLVLIDARRYSRQSQLLAAKAAERGMPITIVTDLYCDWAASYGDEVFAVPTDLNLFWDATSGMWTLMQLLLNSVFAHRGPSVEERLNSVASLYESFVGYSRGPK</sequence>
<dbReference type="RefSeq" id="WP_345483515.1">
    <property type="nucleotide sequence ID" value="NZ_BAABEI010000012.1"/>
</dbReference>
<dbReference type="GO" id="GO:0003700">
    <property type="term" value="F:DNA-binding transcription factor activity"/>
    <property type="evidence" value="ECO:0007669"/>
    <property type="project" value="InterPro"/>
</dbReference>
<dbReference type="Proteomes" id="UP000295351">
    <property type="component" value="Unassembled WGS sequence"/>
</dbReference>
<dbReference type="PANTHER" id="PTHR30514:SF18">
    <property type="entry name" value="RPIR-FAMILY TRANSCRIPTIONAL REGULATOR"/>
    <property type="match status" value="1"/>
</dbReference>
<organism evidence="2 3">
    <name type="scientific">Shinella granuli</name>
    <dbReference type="NCBI Taxonomy" id="323621"/>
    <lineage>
        <taxon>Bacteria</taxon>
        <taxon>Pseudomonadati</taxon>
        <taxon>Pseudomonadota</taxon>
        <taxon>Alphaproteobacteria</taxon>
        <taxon>Hyphomicrobiales</taxon>
        <taxon>Rhizobiaceae</taxon>
        <taxon>Shinella</taxon>
    </lineage>
</organism>
<reference evidence="2 3" key="1">
    <citation type="submission" date="2019-03" db="EMBL/GenBank/DDBJ databases">
        <title>Genomic Encyclopedia of Type Strains, Phase IV (KMG-IV): sequencing the most valuable type-strain genomes for metagenomic binning, comparative biology and taxonomic classification.</title>
        <authorList>
            <person name="Goeker M."/>
        </authorList>
    </citation>
    <scope>NUCLEOTIDE SEQUENCE [LARGE SCALE GENOMIC DNA]</scope>
    <source>
        <strain evidence="2 3">DSM 18401</strain>
    </source>
</reference>
<dbReference type="AlphaFoldDB" id="A0A4R2CZ18"/>
<protein>
    <submittedName>
        <fullName evidence="2">RpiR family transcriptional regulator</fullName>
    </submittedName>
</protein>
<dbReference type="PROSITE" id="PS51071">
    <property type="entry name" value="HTH_RPIR"/>
    <property type="match status" value="1"/>
</dbReference>
<dbReference type="GO" id="GO:0097367">
    <property type="term" value="F:carbohydrate derivative binding"/>
    <property type="evidence" value="ECO:0007669"/>
    <property type="project" value="InterPro"/>
</dbReference>
<dbReference type="Gene3D" id="3.40.50.10490">
    <property type="entry name" value="Glucose-6-phosphate isomerase like protein, domain 1"/>
    <property type="match status" value="1"/>
</dbReference>
<dbReference type="SUPFAM" id="SSF53697">
    <property type="entry name" value="SIS domain"/>
    <property type="match status" value="1"/>
</dbReference>
<evidence type="ECO:0000259" key="1">
    <source>
        <dbReference type="PROSITE" id="PS51071"/>
    </source>
</evidence>
<accession>A0A4R2CZ18</accession>
<dbReference type="Pfam" id="PF01380">
    <property type="entry name" value="SIS"/>
    <property type="match status" value="1"/>
</dbReference>
<dbReference type="GO" id="GO:1901135">
    <property type="term" value="P:carbohydrate derivative metabolic process"/>
    <property type="evidence" value="ECO:0007669"/>
    <property type="project" value="InterPro"/>
</dbReference>
<comment type="caution">
    <text evidence="2">The sequence shown here is derived from an EMBL/GenBank/DDBJ whole genome shotgun (WGS) entry which is preliminary data.</text>
</comment>
<dbReference type="InterPro" id="IPR046348">
    <property type="entry name" value="SIS_dom_sf"/>
</dbReference>
<dbReference type="GO" id="GO:0003677">
    <property type="term" value="F:DNA binding"/>
    <property type="evidence" value="ECO:0007669"/>
    <property type="project" value="InterPro"/>
</dbReference>
<dbReference type="PANTHER" id="PTHR30514">
    <property type="entry name" value="GLUCOKINASE"/>
    <property type="match status" value="1"/>
</dbReference>
<keyword evidence="3" id="KW-1185">Reference proteome</keyword>
<dbReference type="InterPro" id="IPR009057">
    <property type="entry name" value="Homeodomain-like_sf"/>
</dbReference>
<gene>
    <name evidence="2" type="ORF">EV665_10658</name>
</gene>